<dbReference type="OrthoDB" id="9974232at2759"/>
<dbReference type="PANTHER" id="PTHR15750:SF2">
    <property type="entry name" value="VASOHIBIN"/>
    <property type="match status" value="1"/>
</dbReference>
<dbReference type="Gramene" id="EFJ29638">
    <property type="protein sequence ID" value="EFJ29638"/>
    <property type="gene ID" value="SELMODRAFT_4128"/>
</dbReference>
<reference evidence="3 4" key="1">
    <citation type="journal article" date="2011" name="Science">
        <title>The Selaginella genome identifies genetic changes associated with the evolution of vascular plants.</title>
        <authorList>
            <person name="Banks J.A."/>
            <person name="Nishiyama T."/>
            <person name="Hasebe M."/>
            <person name="Bowman J.L."/>
            <person name="Gribskov M."/>
            <person name="dePamphilis C."/>
            <person name="Albert V.A."/>
            <person name="Aono N."/>
            <person name="Aoyama T."/>
            <person name="Ambrose B.A."/>
            <person name="Ashton N.W."/>
            <person name="Axtell M.J."/>
            <person name="Barker E."/>
            <person name="Barker M.S."/>
            <person name="Bennetzen J.L."/>
            <person name="Bonawitz N.D."/>
            <person name="Chapple C."/>
            <person name="Cheng C."/>
            <person name="Correa L.G."/>
            <person name="Dacre M."/>
            <person name="DeBarry J."/>
            <person name="Dreyer I."/>
            <person name="Elias M."/>
            <person name="Engstrom E.M."/>
            <person name="Estelle M."/>
            <person name="Feng L."/>
            <person name="Finet C."/>
            <person name="Floyd S.K."/>
            <person name="Frommer W.B."/>
            <person name="Fujita T."/>
            <person name="Gramzow L."/>
            <person name="Gutensohn M."/>
            <person name="Harholt J."/>
            <person name="Hattori M."/>
            <person name="Heyl A."/>
            <person name="Hirai T."/>
            <person name="Hiwatashi Y."/>
            <person name="Ishikawa M."/>
            <person name="Iwata M."/>
            <person name="Karol K.G."/>
            <person name="Koehler B."/>
            <person name="Kolukisaoglu U."/>
            <person name="Kubo M."/>
            <person name="Kurata T."/>
            <person name="Lalonde S."/>
            <person name="Li K."/>
            <person name="Li Y."/>
            <person name="Litt A."/>
            <person name="Lyons E."/>
            <person name="Manning G."/>
            <person name="Maruyama T."/>
            <person name="Michael T.P."/>
            <person name="Mikami K."/>
            <person name="Miyazaki S."/>
            <person name="Morinaga S."/>
            <person name="Murata T."/>
            <person name="Mueller-Roeber B."/>
            <person name="Nelson D.R."/>
            <person name="Obara M."/>
            <person name="Oguri Y."/>
            <person name="Olmstead R.G."/>
            <person name="Onodera N."/>
            <person name="Petersen B.L."/>
            <person name="Pils B."/>
            <person name="Prigge M."/>
            <person name="Rensing S.A."/>
            <person name="Riano-Pachon D.M."/>
            <person name="Roberts A.W."/>
            <person name="Sato Y."/>
            <person name="Scheller H.V."/>
            <person name="Schulz B."/>
            <person name="Schulz C."/>
            <person name="Shakirov E.V."/>
            <person name="Shibagaki N."/>
            <person name="Shinohara N."/>
            <person name="Shippen D.E."/>
            <person name="Soerensen I."/>
            <person name="Sotooka R."/>
            <person name="Sugimoto N."/>
            <person name="Sugita M."/>
            <person name="Sumikawa N."/>
            <person name="Tanurdzic M."/>
            <person name="Theissen G."/>
            <person name="Ulvskov P."/>
            <person name="Wakazuki S."/>
            <person name="Weng J.K."/>
            <person name="Willats W.W."/>
            <person name="Wipf D."/>
            <person name="Wolf P.G."/>
            <person name="Yang L."/>
            <person name="Zimmer A.D."/>
            <person name="Zhu Q."/>
            <person name="Mitros T."/>
            <person name="Hellsten U."/>
            <person name="Loque D."/>
            <person name="Otillar R."/>
            <person name="Salamov A."/>
            <person name="Schmutz J."/>
            <person name="Shapiro H."/>
            <person name="Lindquist E."/>
            <person name="Lucas S."/>
            <person name="Rokhsar D."/>
            <person name="Grigoriev I.V."/>
        </authorList>
    </citation>
    <scope>NUCLEOTIDE SEQUENCE [LARGE SCALE GENOMIC DNA]</scope>
</reference>
<keyword evidence="4" id="KW-1185">Reference proteome</keyword>
<dbReference type="InterPro" id="IPR028131">
    <property type="entry name" value="VASH1"/>
</dbReference>
<dbReference type="PANTHER" id="PTHR15750">
    <property type="entry name" value="VASOHIBIN-1-LIKE ISOFORM X2"/>
    <property type="match status" value="1"/>
</dbReference>
<dbReference type="EMBL" id="GL377580">
    <property type="protein sequence ID" value="EFJ28145.1"/>
    <property type="molecule type" value="Genomic_DNA"/>
</dbReference>
<dbReference type="eggNOG" id="ENOG502QPPX">
    <property type="taxonomic scope" value="Eukaryota"/>
</dbReference>
<sequence length="157" mass="18346">PQLPNNFFKFPAPARLKAIQHYINSFEYKQTPTTSFNSHKFRPLSRIMDTAKMMIYSPQPIKCVEAVFLALYLTAGMQDVERIPLSFKTQEDDKVHQHIVLLVRYGDKYGAFGISRRTDLMNKEFDYDNISSIVENYKRAYENHMHTVLKIRIGLPV</sequence>
<dbReference type="GO" id="GO:0005737">
    <property type="term" value="C:cytoplasm"/>
    <property type="evidence" value="ECO:0007669"/>
    <property type="project" value="InterPro"/>
</dbReference>
<dbReference type="HOGENOM" id="CLU_127917_0_0_1"/>
<dbReference type="EMBL" id="GL377577">
    <property type="protein sequence ID" value="EFJ29638.1"/>
    <property type="molecule type" value="Genomic_DNA"/>
</dbReference>
<dbReference type="KEGG" id="smo:SELMODRAFT_4128"/>
<dbReference type="KEGG" id="smo:SELMODRAFT_4129"/>
<evidence type="ECO:0000313" key="4">
    <source>
        <dbReference type="Proteomes" id="UP000001514"/>
    </source>
</evidence>
<feature type="non-terminal residue" evidence="3">
    <location>
        <position position="157"/>
    </location>
</feature>
<feature type="non-terminal residue" evidence="3">
    <location>
        <position position="1"/>
    </location>
</feature>
<dbReference type="InParanoid" id="D8REC8"/>
<accession>D8REC8</accession>
<evidence type="ECO:0000256" key="1">
    <source>
        <dbReference type="PIRSR" id="PIRSR628131-1"/>
    </source>
</evidence>
<dbReference type="Proteomes" id="UP000001514">
    <property type="component" value="Unassembled WGS sequence"/>
</dbReference>
<gene>
    <name evidence="3" type="ORF">SELMODRAFT_4128</name>
    <name evidence="2" type="ORF">SELMODRAFT_4129</name>
</gene>
<proteinExistence type="predicted"/>
<evidence type="ECO:0000313" key="2">
    <source>
        <dbReference type="EMBL" id="EFJ28145.1"/>
    </source>
</evidence>
<dbReference type="Gramene" id="EFJ28145">
    <property type="protein sequence ID" value="EFJ28145"/>
    <property type="gene ID" value="SELMODRAFT_4129"/>
</dbReference>
<organism evidence="4">
    <name type="scientific">Selaginella moellendorffii</name>
    <name type="common">Spikemoss</name>
    <dbReference type="NCBI Taxonomy" id="88036"/>
    <lineage>
        <taxon>Eukaryota</taxon>
        <taxon>Viridiplantae</taxon>
        <taxon>Streptophyta</taxon>
        <taxon>Embryophyta</taxon>
        <taxon>Tracheophyta</taxon>
        <taxon>Lycopodiopsida</taxon>
        <taxon>Selaginellales</taxon>
        <taxon>Selaginellaceae</taxon>
        <taxon>Selaginella</taxon>
    </lineage>
</organism>
<dbReference type="STRING" id="88036.D8REC8"/>
<protein>
    <recommendedName>
        <fullName evidence="5">Vasohibin-like protein</fullName>
    </recommendedName>
</protein>
<feature type="active site" evidence="1">
    <location>
        <position position="98"/>
    </location>
</feature>
<dbReference type="Pfam" id="PF14822">
    <property type="entry name" value="Vasohibin"/>
    <property type="match status" value="1"/>
</dbReference>
<name>D8REC8_SELML</name>
<evidence type="ECO:0008006" key="5">
    <source>
        <dbReference type="Google" id="ProtNLM"/>
    </source>
</evidence>
<dbReference type="AlphaFoldDB" id="D8REC8"/>
<evidence type="ECO:0000313" key="3">
    <source>
        <dbReference type="EMBL" id="EFJ29638.1"/>
    </source>
</evidence>
<feature type="active site" evidence="1">
    <location>
        <position position="115"/>
    </location>
</feature>
<feature type="active site" evidence="1">
    <location>
        <position position="63"/>
    </location>
</feature>
<dbReference type="OMA" id="SECKHEL"/>